<dbReference type="PANTHER" id="PTHR11895">
    <property type="entry name" value="TRANSAMIDASE"/>
    <property type="match status" value="1"/>
</dbReference>
<dbReference type="Gene3D" id="3.90.1300.10">
    <property type="entry name" value="Amidase signature (AS) domain"/>
    <property type="match status" value="1"/>
</dbReference>
<gene>
    <name evidence="2" type="ORF">ASILVAE211_16545</name>
</gene>
<keyword evidence="3" id="KW-1185">Reference proteome</keyword>
<dbReference type="InterPro" id="IPR036928">
    <property type="entry name" value="AS_sf"/>
</dbReference>
<dbReference type="PANTHER" id="PTHR11895:SF76">
    <property type="entry name" value="INDOLEACETAMIDE HYDROLASE"/>
    <property type="match status" value="1"/>
</dbReference>
<evidence type="ECO:0000313" key="2">
    <source>
        <dbReference type="EMBL" id="MCB8876803.1"/>
    </source>
</evidence>
<name>A0A963YVG9_9PROT</name>
<dbReference type="EMBL" id="JAESVB010000008">
    <property type="protein sequence ID" value="MCB8876803.1"/>
    <property type="molecule type" value="Genomic_DNA"/>
</dbReference>
<comment type="caution">
    <text evidence="2">The sequence shown here is derived from an EMBL/GenBank/DDBJ whole genome shotgun (WGS) entry which is preliminary data.</text>
</comment>
<dbReference type="InterPro" id="IPR023631">
    <property type="entry name" value="Amidase_dom"/>
</dbReference>
<dbReference type="Proteomes" id="UP000708298">
    <property type="component" value="Unassembled WGS sequence"/>
</dbReference>
<reference evidence="2" key="2">
    <citation type="submission" date="2021-01" db="EMBL/GenBank/DDBJ databases">
        <authorList>
            <person name="Mieszkin S."/>
            <person name="Pouder E."/>
            <person name="Alain K."/>
        </authorList>
    </citation>
    <scope>NUCLEOTIDE SEQUENCE</scope>
    <source>
        <strain evidence="2">HW T2.11</strain>
    </source>
</reference>
<dbReference type="GO" id="GO:0003824">
    <property type="term" value="F:catalytic activity"/>
    <property type="evidence" value="ECO:0007669"/>
    <property type="project" value="InterPro"/>
</dbReference>
<dbReference type="InterPro" id="IPR000120">
    <property type="entry name" value="Amidase"/>
</dbReference>
<sequence>MSASNDIARMDAGTLAAKIRTRELSAAEVTEVALQRMEVLEPHIHAFCTPTPELARATAADIDTRIARGEAVGPLAGVPIGIKDLVATAGIRTVMGSNIYRDFVPDEDDVVVERLKDAGAVILGKTNVPEFGYSGVGHNPVFPTTRNPWNLAMTPGGSSAGSGASVAAFVSPFAIGSDGGGSIRIPAAHSGLVGIKASMGRVPLYPGCKDERYPGVSSWESLEHIGPMSRTVADSALMLSVIAGPDPRDRLSIPSGDVDWLASAKPLDMKGMRIAYSADWGYAAVDPEVRRVVAEAVRVFETDLGCIVEEAHPGWEDPAEQFWSLVAMESDLVGMRAMVDGRRGEISPFLLALLDRKWTAEDFTNANMARKMVMNRMWRFMQKYDFLLTPTLAVPPFPVHMQGPEIIEGRMVRPADWLCFTFPMNMTGQPAASVPAGFTKDGLPVGLQIVGRHLADASVIAAATAYEAARPWAGREPGLLAELGL</sequence>
<proteinExistence type="predicted"/>
<feature type="domain" description="Amidase" evidence="1">
    <location>
        <begin position="28"/>
        <end position="459"/>
    </location>
</feature>
<dbReference type="AlphaFoldDB" id="A0A963YVG9"/>
<dbReference type="Pfam" id="PF01425">
    <property type="entry name" value="Amidase"/>
    <property type="match status" value="1"/>
</dbReference>
<dbReference type="RefSeq" id="WP_227322462.1">
    <property type="nucleotide sequence ID" value="NZ_JAESVB010000008.1"/>
</dbReference>
<organism evidence="2 3">
    <name type="scientific">Acidisoma silvae</name>
    <dbReference type="NCBI Taxonomy" id="2802396"/>
    <lineage>
        <taxon>Bacteria</taxon>
        <taxon>Pseudomonadati</taxon>
        <taxon>Pseudomonadota</taxon>
        <taxon>Alphaproteobacteria</taxon>
        <taxon>Acetobacterales</taxon>
        <taxon>Acidocellaceae</taxon>
        <taxon>Acidisoma</taxon>
    </lineage>
</organism>
<accession>A0A963YVG9</accession>
<dbReference type="SUPFAM" id="SSF75304">
    <property type="entry name" value="Amidase signature (AS) enzymes"/>
    <property type="match status" value="1"/>
</dbReference>
<reference evidence="2" key="1">
    <citation type="journal article" date="2021" name="Microorganisms">
        <title>Acidisoma silvae sp. nov. and Acidisomacellulosilytica sp. nov., Two Acidophilic Bacteria Isolated from Decaying Wood, Hydrolyzing Cellulose and Producing Poly-3-hydroxybutyrate.</title>
        <authorList>
            <person name="Mieszkin S."/>
            <person name="Pouder E."/>
            <person name="Uroz S."/>
            <person name="Simon-Colin C."/>
            <person name="Alain K."/>
        </authorList>
    </citation>
    <scope>NUCLEOTIDE SEQUENCE</scope>
    <source>
        <strain evidence="2">HW T2.11</strain>
    </source>
</reference>
<evidence type="ECO:0000313" key="3">
    <source>
        <dbReference type="Proteomes" id="UP000708298"/>
    </source>
</evidence>
<protein>
    <submittedName>
        <fullName evidence="2">Amidase</fullName>
    </submittedName>
</protein>
<evidence type="ECO:0000259" key="1">
    <source>
        <dbReference type="Pfam" id="PF01425"/>
    </source>
</evidence>